<evidence type="ECO:0000259" key="3">
    <source>
        <dbReference type="Pfam" id="PF13539"/>
    </source>
</evidence>
<dbReference type="OrthoDB" id="9799970at2"/>
<dbReference type="EMBL" id="CP026952">
    <property type="protein sequence ID" value="AWB93728.1"/>
    <property type="molecule type" value="Genomic_DNA"/>
</dbReference>
<protein>
    <recommendedName>
        <fullName evidence="3">Peptidase M15C domain-containing protein</fullName>
    </recommendedName>
</protein>
<dbReference type="InterPro" id="IPR009045">
    <property type="entry name" value="Zn_M74/Hedgehog-like"/>
</dbReference>
<evidence type="ECO:0000256" key="2">
    <source>
        <dbReference type="SAM" id="SignalP"/>
    </source>
</evidence>
<dbReference type="Pfam" id="PF13539">
    <property type="entry name" value="Peptidase_M15_4"/>
    <property type="match status" value="1"/>
</dbReference>
<proteinExistence type="predicted"/>
<dbReference type="GO" id="GO:0005975">
    <property type="term" value="P:carbohydrate metabolic process"/>
    <property type="evidence" value="ECO:0007669"/>
    <property type="project" value="UniProtKB-ARBA"/>
</dbReference>
<dbReference type="Gene3D" id="2.60.40.10">
    <property type="entry name" value="Immunoglobulins"/>
    <property type="match status" value="2"/>
</dbReference>
<feature type="compositionally biased region" description="Polar residues" evidence="1">
    <location>
        <begin position="352"/>
        <end position="367"/>
    </location>
</feature>
<evidence type="ECO:0000313" key="5">
    <source>
        <dbReference type="Proteomes" id="UP000244384"/>
    </source>
</evidence>
<dbReference type="AlphaFoldDB" id="A0A2S0WR41"/>
<feature type="signal peptide" evidence="2">
    <location>
        <begin position="1"/>
        <end position="26"/>
    </location>
</feature>
<dbReference type="Gene3D" id="3.30.1380.10">
    <property type="match status" value="1"/>
</dbReference>
<keyword evidence="5" id="KW-1185">Reference proteome</keyword>
<name>A0A2S0WR41_9ACTN</name>
<reference evidence="5" key="1">
    <citation type="submission" date="2018-01" db="EMBL/GenBank/DDBJ databases">
        <authorList>
            <person name="Li J."/>
        </authorList>
    </citation>
    <scope>NUCLEOTIDE SEQUENCE [LARGE SCALE GENOMIC DNA]</scope>
    <source>
        <strain evidence="5">592</strain>
    </source>
</reference>
<evidence type="ECO:0000256" key="1">
    <source>
        <dbReference type="SAM" id="MobiDB-lite"/>
    </source>
</evidence>
<feature type="region of interest" description="Disordered" evidence="1">
    <location>
        <begin position="333"/>
        <end position="367"/>
    </location>
</feature>
<feature type="region of interest" description="Disordered" evidence="1">
    <location>
        <begin position="113"/>
        <end position="135"/>
    </location>
</feature>
<feature type="domain" description="Peptidase M15C" evidence="3">
    <location>
        <begin position="473"/>
        <end position="547"/>
    </location>
</feature>
<dbReference type="Proteomes" id="UP000244384">
    <property type="component" value="Chromosome"/>
</dbReference>
<dbReference type="KEGG" id="aez:C3E78_16760"/>
<dbReference type="InterPro" id="IPR013783">
    <property type="entry name" value="Ig-like_fold"/>
</dbReference>
<gene>
    <name evidence="4" type="ORF">C3E78_16760</name>
</gene>
<feature type="chain" id="PRO_5043724981" description="Peptidase M15C domain-containing protein" evidence="2">
    <location>
        <begin position="27"/>
        <end position="548"/>
    </location>
</feature>
<dbReference type="SUPFAM" id="SSF55166">
    <property type="entry name" value="Hedgehog/DD-peptidase"/>
    <property type="match status" value="1"/>
</dbReference>
<accession>A0A5F2ELS6</accession>
<sequence>MKIATSVSAGLVTAALTLSVMPSAVGAPTGGEATNLALTVPASTPSGADVTARAALTDPSAGVPGATVTLFRGLPDDDVADASVATATTGADGVATLTAPADRTRPSSDYYARFDGDDTHTESVSEAQRTRNEGIAAPTTTALTAPSATKLHRPITLTATVAGAGQPGATGVVRFERQSGSTWAKVADVTVTGAGVATTSVVIMSARTVVRARYLGVDGYEESASAPRTVTATRQTATVKLTAPSKVVDEKTAHLSASVRTELEKVPGLQVSFQYYKDGKWRTLRKARTSSAGVAKTSVRPRRTYSFRAVVPSSSWHSGATSGKARLKNVPPGKVIKRRSGSPKPKALPAQSRASGSGANAKTSKISAKTWKSMKGRSWRSGCPVGRGSLRVVKVNYWGFDGYRHRGEIVVHKAIAAKTARLFTDLYKNKVSIRAMYRVDRFGYSSRVRGANDYSSMAADNTSAFNCRNVVGRPGVRSPHAYGRAIDINPFENPYRSGTDGWVPNSWWRTRAAGTYAWTKSSHLVPRIMKRNGFRWTYGVADGHHFDG</sequence>
<keyword evidence="2" id="KW-0732">Signal</keyword>
<dbReference type="InterPro" id="IPR039561">
    <property type="entry name" value="Peptidase_M15C"/>
</dbReference>
<accession>A0A2S0WR41</accession>
<dbReference type="GO" id="GO:0008233">
    <property type="term" value="F:peptidase activity"/>
    <property type="evidence" value="ECO:0007669"/>
    <property type="project" value="InterPro"/>
</dbReference>
<organism evidence="4 5">
    <name type="scientific">Aeromicrobium chenweiae</name>
    <dbReference type="NCBI Taxonomy" id="2079793"/>
    <lineage>
        <taxon>Bacteria</taxon>
        <taxon>Bacillati</taxon>
        <taxon>Actinomycetota</taxon>
        <taxon>Actinomycetes</taxon>
        <taxon>Propionibacteriales</taxon>
        <taxon>Nocardioidaceae</taxon>
        <taxon>Aeromicrobium</taxon>
    </lineage>
</organism>
<feature type="compositionally biased region" description="Basic and acidic residues" evidence="1">
    <location>
        <begin position="113"/>
        <end position="132"/>
    </location>
</feature>
<evidence type="ECO:0000313" key="4">
    <source>
        <dbReference type="EMBL" id="AWB93728.1"/>
    </source>
</evidence>
<dbReference type="RefSeq" id="WP_108580374.1">
    <property type="nucleotide sequence ID" value="NZ_CP026952.1"/>
</dbReference>